<organism evidence="1 2">
    <name type="scientific">Octadecabacter ascidiaceicola</name>
    <dbReference type="NCBI Taxonomy" id="1655543"/>
    <lineage>
        <taxon>Bacteria</taxon>
        <taxon>Pseudomonadati</taxon>
        <taxon>Pseudomonadota</taxon>
        <taxon>Alphaproteobacteria</taxon>
        <taxon>Rhodobacterales</taxon>
        <taxon>Roseobacteraceae</taxon>
        <taxon>Octadecabacter</taxon>
    </lineage>
</organism>
<evidence type="ECO:0000313" key="2">
    <source>
        <dbReference type="Proteomes" id="UP000203464"/>
    </source>
</evidence>
<dbReference type="AlphaFoldDB" id="A0A238K968"/>
<proteinExistence type="predicted"/>
<keyword evidence="2" id="KW-1185">Reference proteome</keyword>
<protein>
    <submittedName>
        <fullName evidence="1">Uncharacterized protein</fullName>
    </submittedName>
</protein>
<evidence type="ECO:0000313" key="1">
    <source>
        <dbReference type="EMBL" id="SMX39461.1"/>
    </source>
</evidence>
<accession>A0A238K968</accession>
<sequence length="102" mass="11536">MATRYPIGGYLKQMSAILGITPEKVLRRVGLSASLVGEEEISVRAETYFRIWDAMYAEADRPGVEMELAMAYAHGPFLPPILPFHVLKPFRWAWSDCPISNH</sequence>
<name>A0A238K968_9RHOB</name>
<dbReference type="Proteomes" id="UP000203464">
    <property type="component" value="Unassembled WGS sequence"/>
</dbReference>
<dbReference type="OrthoDB" id="9805730at2"/>
<dbReference type="EMBL" id="FXYD01000003">
    <property type="protein sequence ID" value="SMX39461.1"/>
    <property type="molecule type" value="Genomic_DNA"/>
</dbReference>
<gene>
    <name evidence="1" type="ORF">OCA8868_01979</name>
</gene>
<reference evidence="2" key="1">
    <citation type="submission" date="2017-05" db="EMBL/GenBank/DDBJ databases">
        <authorList>
            <person name="Rodrigo-Torres L."/>
            <person name="Arahal R. D."/>
            <person name="Lucena T."/>
        </authorList>
    </citation>
    <scope>NUCLEOTIDE SEQUENCE [LARGE SCALE GENOMIC DNA]</scope>
    <source>
        <strain evidence="2">CECT 8868</strain>
    </source>
</reference>